<accession>A0A1J6IYP6</accession>
<dbReference type="Gramene" id="OIT05664">
    <property type="protein sequence ID" value="OIT05664"/>
    <property type="gene ID" value="A4A49_14495"/>
</dbReference>
<keyword evidence="3" id="KW-1185">Reference proteome</keyword>
<dbReference type="InterPro" id="IPR036047">
    <property type="entry name" value="F-box-like_dom_sf"/>
</dbReference>
<dbReference type="SUPFAM" id="SSF81383">
    <property type="entry name" value="F-box domain"/>
    <property type="match status" value="1"/>
</dbReference>
<dbReference type="InterPro" id="IPR001810">
    <property type="entry name" value="F-box_dom"/>
</dbReference>
<reference evidence="2" key="1">
    <citation type="submission" date="2016-11" db="EMBL/GenBank/DDBJ databases">
        <title>The genome of Nicotiana attenuata.</title>
        <authorList>
            <person name="Xu S."/>
            <person name="Brockmoeller T."/>
            <person name="Gaquerel E."/>
            <person name="Navarro A."/>
            <person name="Kuhl H."/>
            <person name="Gase K."/>
            <person name="Ling Z."/>
            <person name="Zhou W."/>
            <person name="Kreitzer C."/>
            <person name="Stanke M."/>
            <person name="Tang H."/>
            <person name="Lyons E."/>
            <person name="Pandey P."/>
            <person name="Pandey S.P."/>
            <person name="Timmermann B."/>
            <person name="Baldwin I.T."/>
        </authorList>
    </citation>
    <scope>NUCLEOTIDE SEQUENCE [LARGE SCALE GENOMIC DNA]</scope>
    <source>
        <strain evidence="2">UT</strain>
    </source>
</reference>
<dbReference type="InterPro" id="IPR025886">
    <property type="entry name" value="PP2-like"/>
</dbReference>
<gene>
    <name evidence="2" type="primary">PP2B10_0</name>
    <name evidence="2" type="ORF">A4A49_14495</name>
</gene>
<dbReference type="SMART" id="SM00256">
    <property type="entry name" value="FBOX"/>
    <property type="match status" value="1"/>
</dbReference>
<dbReference type="CDD" id="cd22162">
    <property type="entry name" value="F-box_AtSKIP3-like"/>
    <property type="match status" value="1"/>
</dbReference>
<dbReference type="PANTHER" id="PTHR32278:SF111">
    <property type="entry name" value="F-BOX PROTEIN PP2-B12-RELATED"/>
    <property type="match status" value="1"/>
</dbReference>
<dbReference type="AlphaFoldDB" id="A0A1J6IYP6"/>
<evidence type="ECO:0000313" key="3">
    <source>
        <dbReference type="Proteomes" id="UP000187609"/>
    </source>
</evidence>
<dbReference type="GeneID" id="109222842"/>
<dbReference type="OMA" id="MENTHDI"/>
<dbReference type="SMR" id="A0A1J6IYP6"/>
<proteinExistence type="predicted"/>
<dbReference type="Pfam" id="PF00646">
    <property type="entry name" value="F-box"/>
    <property type="match status" value="1"/>
</dbReference>
<comment type="caution">
    <text evidence="2">The sequence shown here is derived from an EMBL/GenBank/DDBJ whole genome shotgun (WGS) entry which is preliminary data.</text>
</comment>
<dbReference type="PANTHER" id="PTHR32278">
    <property type="entry name" value="F-BOX DOMAIN-CONTAINING PROTEIN"/>
    <property type="match status" value="1"/>
</dbReference>
<dbReference type="EMBL" id="MJEQ01037184">
    <property type="protein sequence ID" value="OIT05664.1"/>
    <property type="molecule type" value="Genomic_DNA"/>
</dbReference>
<evidence type="ECO:0000313" key="2">
    <source>
        <dbReference type="EMBL" id="OIT05664.1"/>
    </source>
</evidence>
<sequence length="272" mass="30999">MNYFERLPEGCILEILSHTTPVDAVRSCILSRGFKSALESEIIWERFLPSDYQEIIERSEFSPSVCTTKKELYFRLCESPILLDGGKLSFSLDKHSGKKCFMVAPRELIISWGDNLNHWQWKPHPDSRFSEVASLSSVRRLDIRGKIGTKMLSPKTDYSAYLVYKLVDNPYGLESANAIVRFVDYESDTDTENQANTVKLETLPESRRNGGYLQFKNGKFASMRADGWMEVKMGDFNSKKGGDGPVEARLIEIKRLHLKGGLIVEGIEFRPK</sequence>
<protein>
    <submittedName>
        <fullName evidence="2">F-box protein pp2-b10</fullName>
    </submittedName>
</protein>
<dbReference type="PROSITE" id="PS50181">
    <property type="entry name" value="FBOX"/>
    <property type="match status" value="1"/>
</dbReference>
<dbReference type="OrthoDB" id="1918565at2759"/>
<dbReference type="KEGG" id="nau:109222842"/>
<organism evidence="2 3">
    <name type="scientific">Nicotiana attenuata</name>
    <name type="common">Coyote tobacco</name>
    <dbReference type="NCBI Taxonomy" id="49451"/>
    <lineage>
        <taxon>Eukaryota</taxon>
        <taxon>Viridiplantae</taxon>
        <taxon>Streptophyta</taxon>
        <taxon>Embryophyta</taxon>
        <taxon>Tracheophyta</taxon>
        <taxon>Spermatophyta</taxon>
        <taxon>Magnoliopsida</taxon>
        <taxon>eudicotyledons</taxon>
        <taxon>Gunneridae</taxon>
        <taxon>Pentapetalae</taxon>
        <taxon>asterids</taxon>
        <taxon>lamiids</taxon>
        <taxon>Solanales</taxon>
        <taxon>Solanaceae</taxon>
        <taxon>Nicotianoideae</taxon>
        <taxon>Nicotianeae</taxon>
        <taxon>Nicotiana</taxon>
    </lineage>
</organism>
<dbReference type="STRING" id="49451.A0A1J6IYP6"/>
<dbReference type="Proteomes" id="UP000187609">
    <property type="component" value="Unassembled WGS sequence"/>
</dbReference>
<name>A0A1J6IYP6_NICAT</name>
<evidence type="ECO:0000259" key="1">
    <source>
        <dbReference type="PROSITE" id="PS50181"/>
    </source>
</evidence>
<dbReference type="Pfam" id="PF14299">
    <property type="entry name" value="PP2"/>
    <property type="match status" value="1"/>
</dbReference>
<feature type="domain" description="F-box" evidence="1">
    <location>
        <begin position="1"/>
        <end position="47"/>
    </location>
</feature>